<keyword evidence="2" id="KW-1185">Reference proteome</keyword>
<organism evidence="1 2">
    <name type="scientific">Staurois parvus</name>
    <dbReference type="NCBI Taxonomy" id="386267"/>
    <lineage>
        <taxon>Eukaryota</taxon>
        <taxon>Metazoa</taxon>
        <taxon>Chordata</taxon>
        <taxon>Craniata</taxon>
        <taxon>Vertebrata</taxon>
        <taxon>Euteleostomi</taxon>
        <taxon>Amphibia</taxon>
        <taxon>Batrachia</taxon>
        <taxon>Anura</taxon>
        <taxon>Neobatrachia</taxon>
        <taxon>Ranoidea</taxon>
        <taxon>Ranidae</taxon>
        <taxon>Staurois</taxon>
    </lineage>
</organism>
<feature type="non-terminal residue" evidence="1">
    <location>
        <position position="1"/>
    </location>
</feature>
<evidence type="ECO:0000313" key="1">
    <source>
        <dbReference type="EMBL" id="CAI9541374.1"/>
    </source>
</evidence>
<comment type="caution">
    <text evidence="1">The sequence shown here is derived from an EMBL/GenBank/DDBJ whole genome shotgun (WGS) entry which is preliminary data.</text>
</comment>
<dbReference type="Proteomes" id="UP001162483">
    <property type="component" value="Unassembled WGS sequence"/>
</dbReference>
<protein>
    <submittedName>
        <fullName evidence="1">Uncharacterized protein</fullName>
    </submittedName>
</protein>
<sequence length="50" mass="5464">INSLLAPCLCALPGSAQHRSLVRSSHRTSVRGPDHVITDCPISDHYVRNL</sequence>
<accession>A0ABN9AZ94</accession>
<dbReference type="EMBL" id="CATNWA010001879">
    <property type="protein sequence ID" value="CAI9541374.1"/>
    <property type="molecule type" value="Genomic_DNA"/>
</dbReference>
<proteinExistence type="predicted"/>
<evidence type="ECO:0000313" key="2">
    <source>
        <dbReference type="Proteomes" id="UP001162483"/>
    </source>
</evidence>
<reference evidence="1" key="1">
    <citation type="submission" date="2023-05" db="EMBL/GenBank/DDBJ databases">
        <authorList>
            <person name="Stuckert A."/>
        </authorList>
    </citation>
    <scope>NUCLEOTIDE SEQUENCE</scope>
</reference>
<name>A0ABN9AZ94_9NEOB</name>
<gene>
    <name evidence="1" type="ORF">SPARVUS_LOCUS1914041</name>
</gene>